<dbReference type="FunFam" id="1.10.10.60:FF:000132">
    <property type="entry name" value="AraC family transcriptional regulator"/>
    <property type="match status" value="1"/>
</dbReference>
<evidence type="ECO:0000256" key="5">
    <source>
        <dbReference type="ARBA" id="ARBA00023163"/>
    </source>
</evidence>
<dbReference type="InterPro" id="IPR018060">
    <property type="entry name" value="HTH_AraC"/>
</dbReference>
<dbReference type="KEGG" id="bxe:Bxe_A1644"/>
<dbReference type="InterPro" id="IPR011051">
    <property type="entry name" value="RmlC_Cupin_sf"/>
</dbReference>
<name>Q13X78_PARXL</name>
<accession>Q13X78</accession>
<keyword evidence="1" id="KW-0678">Repressor</keyword>
<evidence type="ECO:0000256" key="6">
    <source>
        <dbReference type="SAM" id="MobiDB-lite"/>
    </source>
</evidence>
<dbReference type="DNASU" id="4004631"/>
<evidence type="ECO:0000313" key="9">
    <source>
        <dbReference type="Proteomes" id="UP000001817"/>
    </source>
</evidence>
<gene>
    <name evidence="8" type="ORF">Bxe_A1644</name>
</gene>
<dbReference type="InterPro" id="IPR014710">
    <property type="entry name" value="RmlC-like_jellyroll"/>
</dbReference>
<keyword evidence="9" id="KW-1185">Reference proteome</keyword>
<feature type="compositionally biased region" description="Basic and acidic residues" evidence="6">
    <location>
        <begin position="265"/>
        <end position="280"/>
    </location>
</feature>
<dbReference type="AlphaFoldDB" id="Q13X78"/>
<dbReference type="SUPFAM" id="SSF51182">
    <property type="entry name" value="RmlC-like cupins"/>
    <property type="match status" value="1"/>
</dbReference>
<dbReference type="Pfam" id="PF12833">
    <property type="entry name" value="HTH_18"/>
    <property type="match status" value="1"/>
</dbReference>
<dbReference type="eggNOG" id="COG2207">
    <property type="taxonomic scope" value="Bacteria"/>
</dbReference>
<dbReference type="SMART" id="SM00342">
    <property type="entry name" value="HTH_ARAC"/>
    <property type="match status" value="1"/>
</dbReference>
<evidence type="ECO:0000256" key="4">
    <source>
        <dbReference type="ARBA" id="ARBA00023159"/>
    </source>
</evidence>
<evidence type="ECO:0000259" key="7">
    <source>
        <dbReference type="PROSITE" id="PS01124"/>
    </source>
</evidence>
<keyword evidence="4" id="KW-0010">Activator</keyword>
<dbReference type="GO" id="GO:0003700">
    <property type="term" value="F:DNA-binding transcription factor activity"/>
    <property type="evidence" value="ECO:0007669"/>
    <property type="project" value="InterPro"/>
</dbReference>
<evidence type="ECO:0000256" key="1">
    <source>
        <dbReference type="ARBA" id="ARBA00022491"/>
    </source>
</evidence>
<reference evidence="8 9" key="1">
    <citation type="journal article" date="2006" name="Proc. Natl. Acad. Sci. U.S.A.">
        <title>Burkholderia xenovorans LB400 harbors a multi-replicon, 9.73-Mbp genome shaped for versatility.</title>
        <authorList>
            <person name="Chain P.S."/>
            <person name="Denef V.J."/>
            <person name="Konstantinidis K.T."/>
            <person name="Vergez L.M."/>
            <person name="Agullo L."/>
            <person name="Reyes V.L."/>
            <person name="Hauser L."/>
            <person name="Cordova M."/>
            <person name="Gomez L."/>
            <person name="Gonzalez M."/>
            <person name="Land M."/>
            <person name="Lao V."/>
            <person name="Larimer F."/>
            <person name="LiPuma J.J."/>
            <person name="Mahenthiralingam E."/>
            <person name="Malfatti S.A."/>
            <person name="Marx C.J."/>
            <person name="Parnell J.J."/>
            <person name="Ramette A."/>
            <person name="Richardson P."/>
            <person name="Seeger M."/>
            <person name="Smith D."/>
            <person name="Spilker T."/>
            <person name="Sul W.J."/>
            <person name="Tsoi T.V."/>
            <person name="Ulrich L.E."/>
            <person name="Zhulin I.B."/>
            <person name="Tiedje J.M."/>
        </authorList>
    </citation>
    <scope>NUCLEOTIDE SEQUENCE [LARGE SCALE GENOMIC DNA]</scope>
    <source>
        <strain evidence="8 9">LB400</strain>
    </source>
</reference>
<keyword evidence="3" id="KW-0238">DNA-binding</keyword>
<dbReference type="eggNOG" id="COG1917">
    <property type="taxonomic scope" value="Bacteria"/>
</dbReference>
<dbReference type="GO" id="GO:0043565">
    <property type="term" value="F:sequence-specific DNA binding"/>
    <property type="evidence" value="ECO:0007669"/>
    <property type="project" value="InterPro"/>
</dbReference>
<dbReference type="CDD" id="cd06124">
    <property type="entry name" value="cupin_NimR-like_N"/>
    <property type="match status" value="1"/>
</dbReference>
<dbReference type="PANTHER" id="PTHR11019:SF159">
    <property type="entry name" value="TRANSCRIPTIONAL REGULATOR-RELATED"/>
    <property type="match status" value="1"/>
</dbReference>
<dbReference type="KEGG" id="bxb:DR64_3809"/>
<evidence type="ECO:0000256" key="2">
    <source>
        <dbReference type="ARBA" id="ARBA00023015"/>
    </source>
</evidence>
<dbReference type="PRINTS" id="PR00032">
    <property type="entry name" value="HTHARAC"/>
</dbReference>
<dbReference type="SUPFAM" id="SSF46689">
    <property type="entry name" value="Homeodomain-like"/>
    <property type="match status" value="1"/>
</dbReference>
<proteinExistence type="predicted"/>
<sequence length="333" mass="35975">MTSSVASDLSSFVRFADIPPEFQPTDAHPIRVRSRLMPSGRRIARHTHAWAQVAYASRGVLRVATTGTTWMVPPSRAIWVPPHVTHEVVAVEDAFLRTLYITESTVPAGLDTPRVVEVSDLLREVIAALDTPGISATREQLLGALALDELTRSEPLPLSVPMPNEKRLRALCEAVIADPTHGESLEQWASSVGASTRTIARLFRQELGVSFSQWRQQAILARAIPLLSQGRPLSHVALELGYQSQSAFSAMFRRAFGESPRAFIERGSEHRVEDGERGDMETDNETAAQDRADVADVADVADDAGDAGDAGDTGDTGDTGDVGDVGDADDSEL</sequence>
<dbReference type="Proteomes" id="UP000001817">
    <property type="component" value="Chromosome 1"/>
</dbReference>
<feature type="region of interest" description="Disordered" evidence="6">
    <location>
        <begin position="265"/>
        <end position="333"/>
    </location>
</feature>
<dbReference type="InterPro" id="IPR003313">
    <property type="entry name" value="AraC-bd"/>
</dbReference>
<feature type="domain" description="HTH araC/xylS-type" evidence="7">
    <location>
        <begin position="166"/>
        <end position="266"/>
    </location>
</feature>
<protein>
    <submittedName>
        <fullName evidence="8">Transcriptional regulator, AraC family</fullName>
    </submittedName>
</protein>
<evidence type="ECO:0000313" key="8">
    <source>
        <dbReference type="EMBL" id="ABE31311.1"/>
    </source>
</evidence>
<dbReference type="STRING" id="266265.Bxe_A1644"/>
<keyword evidence="2" id="KW-0805">Transcription regulation</keyword>
<dbReference type="InterPro" id="IPR020449">
    <property type="entry name" value="Tscrpt_reg_AraC-type_HTH"/>
</dbReference>
<dbReference type="PANTHER" id="PTHR11019">
    <property type="entry name" value="HTH-TYPE TRANSCRIPTIONAL REGULATOR NIMR"/>
    <property type="match status" value="1"/>
</dbReference>
<organism evidence="8 9">
    <name type="scientific">Paraburkholderia xenovorans (strain LB400)</name>
    <dbReference type="NCBI Taxonomy" id="266265"/>
    <lineage>
        <taxon>Bacteria</taxon>
        <taxon>Pseudomonadati</taxon>
        <taxon>Pseudomonadota</taxon>
        <taxon>Betaproteobacteria</taxon>
        <taxon>Burkholderiales</taxon>
        <taxon>Burkholderiaceae</taxon>
        <taxon>Paraburkholderia</taxon>
    </lineage>
</organism>
<dbReference type="SMR" id="Q13X78"/>
<dbReference type="Gene3D" id="2.60.120.10">
    <property type="entry name" value="Jelly Rolls"/>
    <property type="match status" value="1"/>
</dbReference>
<evidence type="ECO:0000256" key="3">
    <source>
        <dbReference type="ARBA" id="ARBA00023125"/>
    </source>
</evidence>
<dbReference type="RefSeq" id="WP_011488900.1">
    <property type="nucleotide sequence ID" value="NC_007951.1"/>
</dbReference>
<keyword evidence="5" id="KW-0804">Transcription</keyword>
<dbReference type="EMBL" id="CP000270">
    <property type="protein sequence ID" value="ABE31311.1"/>
    <property type="molecule type" value="Genomic_DNA"/>
</dbReference>
<dbReference type="Gene3D" id="1.10.10.60">
    <property type="entry name" value="Homeodomain-like"/>
    <property type="match status" value="1"/>
</dbReference>
<dbReference type="Pfam" id="PF02311">
    <property type="entry name" value="AraC_binding"/>
    <property type="match status" value="1"/>
</dbReference>
<feature type="compositionally biased region" description="Acidic residues" evidence="6">
    <location>
        <begin position="324"/>
        <end position="333"/>
    </location>
</feature>
<dbReference type="InterPro" id="IPR009057">
    <property type="entry name" value="Homeodomain-like_sf"/>
</dbReference>
<dbReference type="PROSITE" id="PS01124">
    <property type="entry name" value="HTH_ARAC_FAMILY_2"/>
    <property type="match status" value="1"/>
</dbReference>